<feature type="chain" id="PRO_5032990162" evidence="1">
    <location>
        <begin position="19"/>
        <end position="145"/>
    </location>
</feature>
<name>A0A815HFM2_9BILA</name>
<dbReference type="Proteomes" id="UP000663870">
    <property type="component" value="Unassembled WGS sequence"/>
</dbReference>
<organism evidence="2 3">
    <name type="scientific">Rotaria sordida</name>
    <dbReference type="NCBI Taxonomy" id="392033"/>
    <lineage>
        <taxon>Eukaryota</taxon>
        <taxon>Metazoa</taxon>
        <taxon>Spiralia</taxon>
        <taxon>Gnathifera</taxon>
        <taxon>Rotifera</taxon>
        <taxon>Eurotatoria</taxon>
        <taxon>Bdelloidea</taxon>
        <taxon>Philodinida</taxon>
        <taxon>Philodinidae</taxon>
        <taxon>Rotaria</taxon>
    </lineage>
</organism>
<dbReference type="EMBL" id="CAJNOL010001398">
    <property type="protein sequence ID" value="CAF1351657.1"/>
    <property type="molecule type" value="Genomic_DNA"/>
</dbReference>
<protein>
    <submittedName>
        <fullName evidence="2">Uncharacterized protein</fullName>
    </submittedName>
</protein>
<keyword evidence="3" id="KW-1185">Reference proteome</keyword>
<evidence type="ECO:0000313" key="3">
    <source>
        <dbReference type="Proteomes" id="UP000663870"/>
    </source>
</evidence>
<dbReference type="AlphaFoldDB" id="A0A815HFM2"/>
<reference evidence="2" key="1">
    <citation type="submission" date="2021-02" db="EMBL/GenBank/DDBJ databases">
        <authorList>
            <person name="Nowell W R."/>
        </authorList>
    </citation>
    <scope>NUCLEOTIDE SEQUENCE</scope>
</reference>
<evidence type="ECO:0000256" key="1">
    <source>
        <dbReference type="SAM" id="SignalP"/>
    </source>
</evidence>
<sequence length="145" mass="17142">MLLFLIIINICLIHESVHERIEEEGLRYIVSLSEPLESTLKWDYNDNNETELIFRWNITLINGYNGLLAFLNHDLDTYSLDVIIYGNDDQVYNGYTDEESLLFIPKNGVELKYRIENKESIENGKKKHKITIRIKRPFDTCDEEQ</sequence>
<feature type="signal peptide" evidence="1">
    <location>
        <begin position="1"/>
        <end position="18"/>
    </location>
</feature>
<proteinExistence type="predicted"/>
<accession>A0A815HFM2</accession>
<comment type="caution">
    <text evidence="2">The sequence shown here is derived from an EMBL/GenBank/DDBJ whole genome shotgun (WGS) entry which is preliminary data.</text>
</comment>
<evidence type="ECO:0000313" key="2">
    <source>
        <dbReference type="EMBL" id="CAF1351657.1"/>
    </source>
</evidence>
<keyword evidence="1" id="KW-0732">Signal</keyword>
<gene>
    <name evidence="2" type="ORF">JXQ802_LOCUS32125</name>
</gene>